<dbReference type="EMBL" id="JACHEP010000006">
    <property type="protein sequence ID" value="MBB5324536.1"/>
    <property type="molecule type" value="Genomic_DNA"/>
</dbReference>
<dbReference type="PANTHER" id="PTHR43191:SF2">
    <property type="entry name" value="RRNA METHYLTRANSFERASE 3, MITOCHONDRIAL"/>
    <property type="match status" value="1"/>
</dbReference>
<accession>A0A7W8MVR3</accession>
<evidence type="ECO:0000313" key="5">
    <source>
        <dbReference type="EMBL" id="MBB5324536.1"/>
    </source>
</evidence>
<dbReference type="GO" id="GO:0032259">
    <property type="term" value="P:methylation"/>
    <property type="evidence" value="ECO:0007669"/>
    <property type="project" value="UniProtKB-KW"/>
</dbReference>
<dbReference type="InterPro" id="IPR029026">
    <property type="entry name" value="tRNA_m1G_MTases_N"/>
</dbReference>
<dbReference type="Gene3D" id="3.30.1330.30">
    <property type="match status" value="1"/>
</dbReference>
<dbReference type="CDD" id="cd18095">
    <property type="entry name" value="SpoU-like_rRNA-MTase"/>
    <property type="match status" value="1"/>
</dbReference>
<dbReference type="Pfam" id="PF00588">
    <property type="entry name" value="SpoU_methylase"/>
    <property type="match status" value="1"/>
</dbReference>
<name>A0A7W8MVR3_9BACL</name>
<dbReference type="Proteomes" id="UP000520011">
    <property type="component" value="Unassembled WGS sequence"/>
</dbReference>
<dbReference type="GO" id="GO:0005737">
    <property type="term" value="C:cytoplasm"/>
    <property type="evidence" value="ECO:0007669"/>
    <property type="project" value="UniProtKB-ARBA"/>
</dbReference>
<evidence type="ECO:0000313" key="6">
    <source>
        <dbReference type="Proteomes" id="UP000520011"/>
    </source>
</evidence>
<sequence length="251" mass="27840">MKRIESAKNPQVKQWKKLLSKKERDKTGLFLIEGFHLVEEALRSGVDIVQLIVDEQKTLPPSWNVDNILITLVTEGVMKEMSDTETPQGIVAVCRQCSCEQTEMKTVLMVDAVQDPGNLGTMIRTADAAGIDAVILGEGCADLYNPKVIRATQGSLFHLPIIKGNLEEWMARFQQQNVPIYGTSLQNGVDYQSVTPAETFALLVGNEGSGVRRELLEMTTTNLYIPIYGKAESLNVAVATGILLYYLRHTR</sequence>
<feature type="domain" description="RNA 2-O ribose methyltransferase substrate binding" evidence="4">
    <location>
        <begin position="31"/>
        <end position="100"/>
    </location>
</feature>
<dbReference type="InterPro" id="IPR013123">
    <property type="entry name" value="SpoU_subst-bd"/>
</dbReference>
<dbReference type="SUPFAM" id="SSF55315">
    <property type="entry name" value="L30e-like"/>
    <property type="match status" value="1"/>
</dbReference>
<proteinExistence type="inferred from homology"/>
<dbReference type="InterPro" id="IPR051259">
    <property type="entry name" value="rRNA_Methyltransferase"/>
</dbReference>
<dbReference type="Gene3D" id="3.40.1280.10">
    <property type="match status" value="1"/>
</dbReference>
<reference evidence="5 6" key="1">
    <citation type="submission" date="2020-08" db="EMBL/GenBank/DDBJ databases">
        <title>Genomic Encyclopedia of Type Strains, Phase IV (KMG-IV): sequencing the most valuable type-strain genomes for metagenomic binning, comparative biology and taxonomic classification.</title>
        <authorList>
            <person name="Goeker M."/>
        </authorList>
    </citation>
    <scope>NUCLEOTIDE SEQUENCE [LARGE SCALE GENOMIC DNA]</scope>
    <source>
        <strain evidence="5 6">DSM 16325</strain>
    </source>
</reference>
<protein>
    <submittedName>
        <fullName evidence="5">TrmH family RNA methyltransferase</fullName>
    </submittedName>
</protein>
<dbReference type="InterPro" id="IPR001537">
    <property type="entry name" value="SpoU_MeTrfase"/>
</dbReference>
<keyword evidence="6" id="KW-1185">Reference proteome</keyword>
<comment type="similarity">
    <text evidence="1">Belongs to the class IV-like SAM-binding methyltransferase superfamily. RNA methyltransferase TrmH family.</text>
</comment>
<dbReference type="RefSeq" id="WP_183253351.1">
    <property type="nucleotide sequence ID" value="NZ_JACHEP010000006.1"/>
</dbReference>
<dbReference type="GO" id="GO:0006396">
    <property type="term" value="P:RNA processing"/>
    <property type="evidence" value="ECO:0007669"/>
    <property type="project" value="InterPro"/>
</dbReference>
<evidence type="ECO:0000256" key="1">
    <source>
        <dbReference type="ARBA" id="ARBA00007228"/>
    </source>
</evidence>
<comment type="caution">
    <text evidence="5">The sequence shown here is derived from an EMBL/GenBank/DDBJ whole genome shotgun (WGS) entry which is preliminary data.</text>
</comment>
<dbReference type="InterPro" id="IPR029064">
    <property type="entry name" value="Ribosomal_eL30-like_sf"/>
</dbReference>
<keyword evidence="3 5" id="KW-0808">Transferase</keyword>
<dbReference type="GO" id="GO:0008173">
    <property type="term" value="F:RNA methyltransferase activity"/>
    <property type="evidence" value="ECO:0007669"/>
    <property type="project" value="InterPro"/>
</dbReference>
<evidence type="ECO:0000259" key="4">
    <source>
        <dbReference type="SMART" id="SM00967"/>
    </source>
</evidence>
<dbReference type="SUPFAM" id="SSF75217">
    <property type="entry name" value="alpha/beta knot"/>
    <property type="match status" value="1"/>
</dbReference>
<gene>
    <name evidence="5" type="ORF">HNQ34_001633</name>
</gene>
<dbReference type="InterPro" id="IPR053888">
    <property type="entry name" value="MRM3-like_sub_bind"/>
</dbReference>
<dbReference type="AlphaFoldDB" id="A0A7W8MVR3"/>
<evidence type="ECO:0000256" key="3">
    <source>
        <dbReference type="ARBA" id="ARBA00022679"/>
    </source>
</evidence>
<dbReference type="InterPro" id="IPR029028">
    <property type="entry name" value="Alpha/beta_knot_MTases"/>
</dbReference>
<dbReference type="GO" id="GO:0003723">
    <property type="term" value="F:RNA binding"/>
    <property type="evidence" value="ECO:0007669"/>
    <property type="project" value="InterPro"/>
</dbReference>
<dbReference type="Pfam" id="PF22435">
    <property type="entry name" value="MRM3-like_sub_bind"/>
    <property type="match status" value="1"/>
</dbReference>
<keyword evidence="2 5" id="KW-0489">Methyltransferase</keyword>
<dbReference type="PANTHER" id="PTHR43191">
    <property type="entry name" value="RRNA METHYLTRANSFERASE 3"/>
    <property type="match status" value="1"/>
</dbReference>
<evidence type="ECO:0000256" key="2">
    <source>
        <dbReference type="ARBA" id="ARBA00022603"/>
    </source>
</evidence>
<dbReference type="SMART" id="SM00967">
    <property type="entry name" value="SpoU_sub_bind"/>
    <property type="match status" value="1"/>
</dbReference>
<organism evidence="5 6">
    <name type="scientific">Anoxybacteroides tepidamans</name>
    <dbReference type="NCBI Taxonomy" id="265948"/>
    <lineage>
        <taxon>Bacteria</taxon>
        <taxon>Bacillati</taxon>
        <taxon>Bacillota</taxon>
        <taxon>Bacilli</taxon>
        <taxon>Bacillales</taxon>
        <taxon>Anoxybacillaceae</taxon>
        <taxon>Anoxybacteroides</taxon>
    </lineage>
</organism>